<dbReference type="SUPFAM" id="SSF81901">
    <property type="entry name" value="HCP-like"/>
    <property type="match status" value="1"/>
</dbReference>
<dbReference type="InterPro" id="IPR006597">
    <property type="entry name" value="Sel1-like"/>
</dbReference>
<dbReference type="PANTHER" id="PTHR11102">
    <property type="entry name" value="SEL-1-LIKE PROTEIN"/>
    <property type="match status" value="1"/>
</dbReference>
<evidence type="ECO:0000313" key="3">
    <source>
        <dbReference type="Proteomes" id="UP001501600"/>
    </source>
</evidence>
<evidence type="ECO:0000313" key="2">
    <source>
        <dbReference type="EMBL" id="GAA5192595.1"/>
    </source>
</evidence>
<accession>A0ABP9S9Y3</accession>
<dbReference type="EMBL" id="BAABLF010000014">
    <property type="protein sequence ID" value="GAA5192595.1"/>
    <property type="molecule type" value="Genomic_DNA"/>
</dbReference>
<name>A0ABP9S9Y3_9GAMM</name>
<dbReference type="InterPro" id="IPR050767">
    <property type="entry name" value="Sel1_AlgK"/>
</dbReference>
<protein>
    <submittedName>
        <fullName evidence="2">DUF4145 domain-containing protein</fullName>
    </submittedName>
</protein>
<organism evidence="2 3">
    <name type="scientific">Ferrimonas gelatinilytica</name>
    <dbReference type="NCBI Taxonomy" id="1255257"/>
    <lineage>
        <taxon>Bacteria</taxon>
        <taxon>Pseudomonadati</taxon>
        <taxon>Pseudomonadota</taxon>
        <taxon>Gammaproteobacteria</taxon>
        <taxon>Alteromonadales</taxon>
        <taxon>Ferrimonadaceae</taxon>
        <taxon>Ferrimonas</taxon>
    </lineage>
</organism>
<feature type="domain" description="DUF4145" evidence="1">
    <location>
        <begin position="21"/>
        <end position="107"/>
    </location>
</feature>
<reference evidence="3" key="1">
    <citation type="journal article" date="2019" name="Int. J. Syst. Evol. Microbiol.">
        <title>The Global Catalogue of Microorganisms (GCM) 10K type strain sequencing project: providing services to taxonomists for standard genome sequencing and annotation.</title>
        <authorList>
            <consortium name="The Broad Institute Genomics Platform"/>
            <consortium name="The Broad Institute Genome Sequencing Center for Infectious Disease"/>
            <person name="Wu L."/>
            <person name="Ma J."/>
        </authorList>
    </citation>
    <scope>NUCLEOTIDE SEQUENCE [LARGE SCALE GENOMIC DNA]</scope>
    <source>
        <strain evidence="3">JCM 18720</strain>
    </source>
</reference>
<gene>
    <name evidence="2" type="ORF">GCM10025772_22120</name>
</gene>
<dbReference type="PANTHER" id="PTHR11102:SF147">
    <property type="entry name" value="SEL1L ADAPTOR SUBUNIT OF ERAD E3 UBIQUITIN LIGASE"/>
    <property type="match status" value="1"/>
</dbReference>
<dbReference type="Proteomes" id="UP001501600">
    <property type="component" value="Unassembled WGS sequence"/>
</dbReference>
<dbReference type="Pfam" id="PF13643">
    <property type="entry name" value="DUF4145"/>
    <property type="match status" value="1"/>
</dbReference>
<evidence type="ECO:0000259" key="1">
    <source>
        <dbReference type="Pfam" id="PF13643"/>
    </source>
</evidence>
<proteinExistence type="predicted"/>
<comment type="caution">
    <text evidence="2">The sequence shown here is derived from an EMBL/GenBank/DDBJ whole genome shotgun (WGS) entry which is preliminary data.</text>
</comment>
<dbReference type="SMART" id="SM00671">
    <property type="entry name" value="SEL1"/>
    <property type="match status" value="6"/>
</dbReference>
<dbReference type="Gene3D" id="1.25.40.10">
    <property type="entry name" value="Tetratricopeptide repeat domain"/>
    <property type="match status" value="2"/>
</dbReference>
<dbReference type="InterPro" id="IPR011990">
    <property type="entry name" value="TPR-like_helical_dom_sf"/>
</dbReference>
<sequence length="478" mass="52781">MNDLELVRRFDRALFEDYRLARSYCLDVPTYALVHLRSVAHRLTSALGSRFAIEFRSKNLYDRIEQLARAKRMDMRLARKLHKLRNEGNKGAHPEKYRLTPEQLVQLAAKCVKDAARLCAELYPLLLDSPTPHWQFEPVDAEAGRELCYRAVMEDDAEAQYLVGLSLKSRALMQRERAQSFALANDSDTVDLGASLKVLKQAAYWFERGAQSHPGARFEHGVALLHGYAGHSDTTRALELIEAAASAGVADAQALLGYFYQTGSHGYHADPLKARHLLKAAAEQDQSEAMANLAVLYYQGALGQSDLPRARHFALQGAQAGYPHAQYQLAVMLLAGEGGEVDLEQGLQWLQAAAEQHYPEALADLAQRKLDGDGVEASPASAAALYREAIRYGRLPRAMFELAMALFDGEVPDRDLNEAARLLHLAYRYAVPGSELALAIWHTAPELVGQLEGQATLAAGRALFDAEGHPLRVDDALA</sequence>
<dbReference type="Pfam" id="PF08238">
    <property type="entry name" value="Sel1"/>
    <property type="match status" value="7"/>
</dbReference>
<keyword evidence="3" id="KW-1185">Reference proteome</keyword>
<dbReference type="RefSeq" id="WP_345317128.1">
    <property type="nucleotide sequence ID" value="NZ_BAABLF010000014.1"/>
</dbReference>
<dbReference type="InterPro" id="IPR025285">
    <property type="entry name" value="DUF4145"/>
</dbReference>